<organism evidence="3 4">
    <name type="scientific">Pseudomonas vanderleydeniana</name>
    <dbReference type="NCBI Taxonomy" id="2745495"/>
    <lineage>
        <taxon>Bacteria</taxon>
        <taxon>Pseudomonadati</taxon>
        <taxon>Pseudomonadota</taxon>
        <taxon>Gammaproteobacteria</taxon>
        <taxon>Pseudomonadales</taxon>
        <taxon>Pseudomonadaceae</taxon>
        <taxon>Pseudomonas</taxon>
    </lineage>
</organism>
<dbReference type="EMBL" id="CP077093">
    <property type="protein sequence ID" value="QXI26933.1"/>
    <property type="molecule type" value="Genomic_DNA"/>
</dbReference>
<keyword evidence="4" id="KW-1185">Reference proteome</keyword>
<keyword evidence="1" id="KW-0175">Coiled coil</keyword>
<proteinExistence type="predicted"/>
<sequence length="179" mass="18983">MTVIGNSPLAYGLGDSAMSPNSRAALAADKAGAAQQDNNQAKAADQDQEKATAPEGVKVSLSEEGKQKAGDPVMFGVSSEEYGDIEESGLPGKTQSMLKNIRDLQRKMAQLRAELEKIRNDKDLDPEIAQIKIANVTAALSGLSAALVKANGALEKVMDQDNLRPDARRLAQQLASPPR</sequence>
<accession>A0A9E6PIT4</accession>
<reference evidence="3 4" key="1">
    <citation type="journal article" date="2020" name="Microorganisms">
        <title>Reliable Identification of Environmental Pseudomonas Isolates Using the rpoD Gene.</title>
        <authorList>
            <consortium name="The Broad Institute Genome Sequencing Platform"/>
            <person name="Girard L."/>
            <person name="Lood C."/>
            <person name="Rokni-Zadeh H."/>
            <person name="van Noort V."/>
            <person name="Lavigne R."/>
            <person name="De Mot R."/>
        </authorList>
    </citation>
    <scope>NUCLEOTIDE SEQUENCE [LARGE SCALE GENOMIC DNA]</scope>
    <source>
        <strain evidence="3 4">RW8P3</strain>
    </source>
</reference>
<protein>
    <recommendedName>
        <fullName evidence="5">Chemotaxis protein</fullName>
    </recommendedName>
</protein>
<dbReference type="AlphaFoldDB" id="A0A9E6PIT4"/>
<evidence type="ECO:0000256" key="2">
    <source>
        <dbReference type="SAM" id="MobiDB-lite"/>
    </source>
</evidence>
<evidence type="ECO:0000313" key="4">
    <source>
        <dbReference type="Proteomes" id="UP000634530"/>
    </source>
</evidence>
<feature type="region of interest" description="Disordered" evidence="2">
    <location>
        <begin position="24"/>
        <end position="73"/>
    </location>
</feature>
<dbReference type="RefSeq" id="WP_186681312.1">
    <property type="nucleotide sequence ID" value="NZ_CP077093.1"/>
</dbReference>
<gene>
    <name evidence="3" type="ORF">HU752_023860</name>
</gene>
<reference evidence="3 4" key="2">
    <citation type="journal article" date="2021" name="Microorganisms">
        <title>The Ever-Expanding Pseudomonas Genus: Description of 43 New Species and Partition of the Pseudomonas putida Group.</title>
        <authorList>
            <person name="Girard L."/>
            <person name="Lood C."/>
            <person name="Hofte M."/>
            <person name="Vandamme P."/>
            <person name="Rokni-Zadeh H."/>
            <person name="van Noort V."/>
            <person name="Lavigne R."/>
            <person name="De Mot R."/>
        </authorList>
    </citation>
    <scope>NUCLEOTIDE SEQUENCE [LARGE SCALE GENOMIC DNA]</scope>
    <source>
        <strain evidence="3 4">RW8P3</strain>
    </source>
</reference>
<dbReference type="Proteomes" id="UP000634530">
    <property type="component" value="Chromosome"/>
</dbReference>
<feature type="compositionally biased region" description="Low complexity" evidence="2">
    <location>
        <begin position="24"/>
        <end position="43"/>
    </location>
</feature>
<name>A0A9E6PIT4_9PSED</name>
<dbReference type="KEGG" id="pvw:HU752_023860"/>
<evidence type="ECO:0000256" key="1">
    <source>
        <dbReference type="SAM" id="Coils"/>
    </source>
</evidence>
<feature type="coiled-coil region" evidence="1">
    <location>
        <begin position="94"/>
        <end position="121"/>
    </location>
</feature>
<evidence type="ECO:0008006" key="5">
    <source>
        <dbReference type="Google" id="ProtNLM"/>
    </source>
</evidence>
<evidence type="ECO:0000313" key="3">
    <source>
        <dbReference type="EMBL" id="QXI26933.1"/>
    </source>
</evidence>